<gene>
    <name evidence="1" type="ORF">Natoc_3801</name>
</gene>
<dbReference type="OrthoDB" id="185717at2157"/>
<dbReference type="eggNOG" id="arCOG07584">
    <property type="taxonomic scope" value="Archaea"/>
</dbReference>
<dbReference type="GeneID" id="54763911"/>
<accession>L0K5V9</accession>
<protein>
    <recommendedName>
        <fullName evidence="3">Small CPxCG-related zinc finger protein</fullName>
    </recommendedName>
</protein>
<organism evidence="1 2">
    <name type="scientific">Natronococcus occultus SP4</name>
    <dbReference type="NCBI Taxonomy" id="694430"/>
    <lineage>
        <taxon>Archaea</taxon>
        <taxon>Methanobacteriati</taxon>
        <taxon>Methanobacteriota</taxon>
        <taxon>Stenosarchaea group</taxon>
        <taxon>Halobacteria</taxon>
        <taxon>Halobacteriales</taxon>
        <taxon>Natrialbaceae</taxon>
        <taxon>Natronococcus</taxon>
    </lineage>
</organism>
<dbReference type="KEGG" id="nou:Natoc_3801"/>
<proteinExistence type="predicted"/>
<reference evidence="1 2" key="1">
    <citation type="submission" date="2012-11" db="EMBL/GenBank/DDBJ databases">
        <title>FINISHED of Natronococcus occultus SP4, DSM 3396.</title>
        <authorList>
            <consortium name="DOE Joint Genome Institute"/>
            <person name="Eisen J."/>
            <person name="Huntemann M."/>
            <person name="Wei C.-L."/>
            <person name="Han J."/>
            <person name="Detter J.C."/>
            <person name="Han C."/>
            <person name="Tapia R."/>
            <person name="Chen A."/>
            <person name="Kyrpides N."/>
            <person name="Mavromatis K."/>
            <person name="Markowitz V."/>
            <person name="Szeto E."/>
            <person name="Ivanova N."/>
            <person name="Mikhailova N."/>
            <person name="Ovchinnikova G."/>
            <person name="Pagani I."/>
            <person name="Pati A."/>
            <person name="Goodwin L."/>
            <person name="Nordberg H.P."/>
            <person name="Cantor M.N."/>
            <person name="Hua S.X."/>
            <person name="Woyke T."/>
            <person name="Eisen J."/>
            <person name="Klenk H.-P."/>
            <person name="Klenk H.-P."/>
        </authorList>
    </citation>
    <scope>NUCLEOTIDE SEQUENCE [LARGE SCALE GENOMIC DNA]</scope>
    <source>
        <strain evidence="1 2">SP4</strain>
    </source>
</reference>
<dbReference type="EMBL" id="CP003929">
    <property type="protein sequence ID" value="AGB39508.1"/>
    <property type="molecule type" value="Genomic_DNA"/>
</dbReference>
<dbReference type="Proteomes" id="UP000010878">
    <property type="component" value="Chromosome"/>
</dbReference>
<dbReference type="HOGENOM" id="CLU_211277_0_0_2"/>
<dbReference type="InterPro" id="IPR049701">
    <property type="entry name" value="HVO_2523-like"/>
</dbReference>
<evidence type="ECO:0000313" key="2">
    <source>
        <dbReference type="Proteomes" id="UP000010878"/>
    </source>
</evidence>
<name>L0K5V9_9EURY</name>
<dbReference type="RefSeq" id="WP_015322942.1">
    <property type="nucleotide sequence ID" value="NC_019974.1"/>
</dbReference>
<dbReference type="AlphaFoldDB" id="L0K5V9"/>
<sequence>MSDEDDGATAESASPPTCPHCRAPLYSRHCKYVCPQHGVVIDCSDPFR</sequence>
<evidence type="ECO:0000313" key="1">
    <source>
        <dbReference type="EMBL" id="AGB39508.1"/>
    </source>
</evidence>
<dbReference type="STRING" id="694430.Natoc_3801"/>
<dbReference type="NCBIfam" id="NF041914">
    <property type="entry name" value="HVO_2523"/>
    <property type="match status" value="1"/>
</dbReference>
<evidence type="ECO:0008006" key="3">
    <source>
        <dbReference type="Google" id="ProtNLM"/>
    </source>
</evidence>
<keyword evidence="2" id="KW-1185">Reference proteome</keyword>